<evidence type="ECO:0000313" key="2">
    <source>
        <dbReference type="EMBL" id="KAA3465467.1"/>
    </source>
</evidence>
<gene>
    <name evidence="2" type="ORF">EPI10_000626</name>
</gene>
<dbReference type="Proteomes" id="UP000325315">
    <property type="component" value="Unassembled WGS sequence"/>
</dbReference>
<dbReference type="Pfam" id="PF07727">
    <property type="entry name" value="RVT_2"/>
    <property type="match status" value="1"/>
</dbReference>
<dbReference type="EMBL" id="SMMG02000007">
    <property type="protein sequence ID" value="KAA3465467.1"/>
    <property type="molecule type" value="Genomic_DNA"/>
</dbReference>
<evidence type="ECO:0000259" key="1">
    <source>
        <dbReference type="Pfam" id="PF07727"/>
    </source>
</evidence>
<dbReference type="OrthoDB" id="1749346at2759"/>
<protein>
    <submittedName>
        <fullName evidence="2">Retrovirus-related Pol polyprotein from transposon TNT 1-94</fullName>
    </submittedName>
</protein>
<evidence type="ECO:0000313" key="3">
    <source>
        <dbReference type="Proteomes" id="UP000325315"/>
    </source>
</evidence>
<accession>A0A5B6V8N7</accession>
<reference evidence="3" key="1">
    <citation type="journal article" date="2019" name="Plant Biotechnol. J.">
        <title>Genome sequencing of the Australian wild diploid species Gossypium australe highlights disease resistance and delayed gland morphogenesis.</title>
        <authorList>
            <person name="Cai Y."/>
            <person name="Cai X."/>
            <person name="Wang Q."/>
            <person name="Wang P."/>
            <person name="Zhang Y."/>
            <person name="Cai C."/>
            <person name="Xu Y."/>
            <person name="Wang K."/>
            <person name="Zhou Z."/>
            <person name="Wang C."/>
            <person name="Geng S."/>
            <person name="Li B."/>
            <person name="Dong Q."/>
            <person name="Hou Y."/>
            <person name="Wang H."/>
            <person name="Ai P."/>
            <person name="Liu Z."/>
            <person name="Yi F."/>
            <person name="Sun M."/>
            <person name="An G."/>
            <person name="Cheng J."/>
            <person name="Zhang Y."/>
            <person name="Shi Q."/>
            <person name="Xie Y."/>
            <person name="Shi X."/>
            <person name="Chang Y."/>
            <person name="Huang F."/>
            <person name="Chen Y."/>
            <person name="Hong S."/>
            <person name="Mi L."/>
            <person name="Sun Q."/>
            <person name="Zhang L."/>
            <person name="Zhou B."/>
            <person name="Peng R."/>
            <person name="Zhang X."/>
            <person name="Liu F."/>
        </authorList>
    </citation>
    <scope>NUCLEOTIDE SEQUENCE [LARGE SCALE GENOMIC DNA]</scope>
    <source>
        <strain evidence="3">cv. PA1801</strain>
    </source>
</reference>
<organism evidence="2 3">
    <name type="scientific">Gossypium australe</name>
    <dbReference type="NCBI Taxonomy" id="47621"/>
    <lineage>
        <taxon>Eukaryota</taxon>
        <taxon>Viridiplantae</taxon>
        <taxon>Streptophyta</taxon>
        <taxon>Embryophyta</taxon>
        <taxon>Tracheophyta</taxon>
        <taxon>Spermatophyta</taxon>
        <taxon>Magnoliopsida</taxon>
        <taxon>eudicotyledons</taxon>
        <taxon>Gunneridae</taxon>
        <taxon>Pentapetalae</taxon>
        <taxon>rosids</taxon>
        <taxon>malvids</taxon>
        <taxon>Malvales</taxon>
        <taxon>Malvaceae</taxon>
        <taxon>Malvoideae</taxon>
        <taxon>Gossypium</taxon>
    </lineage>
</organism>
<feature type="domain" description="Reverse transcriptase Ty1/copia-type" evidence="1">
    <location>
        <begin position="7"/>
        <end position="77"/>
    </location>
</feature>
<name>A0A5B6V8N7_9ROSI</name>
<keyword evidence="3" id="KW-1185">Reference proteome</keyword>
<comment type="caution">
    <text evidence="2">The sequence shown here is derived from an EMBL/GenBank/DDBJ whole genome shotgun (WGS) entry which is preliminary data.</text>
</comment>
<dbReference type="InterPro" id="IPR013103">
    <property type="entry name" value="RVT_2"/>
</dbReference>
<proteinExistence type="predicted"/>
<dbReference type="AlphaFoldDB" id="A0A5B6V8N7"/>
<sequence length="119" mass="14033">MSIIHKNQTWELIDKPSHKKVIGVNWVFKTKLNIDGSLNKLKARLVVKVFSQQYGIDYWETFSPVARLDTIRLLLALEEIYVEQPPRFAVKGKEEKVYRLKKILIRFETCSVSLVREDR</sequence>